<reference evidence="1 2" key="1">
    <citation type="submission" date="2015-09" db="EMBL/GenBank/DDBJ databases">
        <authorList>
            <consortium name="Pathogen Informatics"/>
        </authorList>
    </citation>
    <scope>NUCLEOTIDE SEQUENCE [LARGE SCALE GENOMIC DNA]</scope>
    <source>
        <strain evidence="1 2">2789STDY5834908</strain>
    </source>
</reference>
<organism evidence="1 2">
    <name type="scientific">Anaerostipes hadrus</name>
    <dbReference type="NCBI Taxonomy" id="649756"/>
    <lineage>
        <taxon>Bacteria</taxon>
        <taxon>Bacillati</taxon>
        <taxon>Bacillota</taxon>
        <taxon>Clostridia</taxon>
        <taxon>Lachnospirales</taxon>
        <taxon>Lachnospiraceae</taxon>
        <taxon>Anaerostipes</taxon>
    </lineage>
</organism>
<dbReference type="EMBL" id="CZAU01000016">
    <property type="protein sequence ID" value="CUP62170.1"/>
    <property type="molecule type" value="Genomic_DNA"/>
</dbReference>
<sequence length="85" mass="9597">MINMKKIVMALQIMWYGIQLAKEVKEIYKWYKKRADGNSPTLNGITEKEAPHSNSDIKIGDITVENSPGCNINIGNQFHCNGKTD</sequence>
<evidence type="ECO:0000313" key="1">
    <source>
        <dbReference type="EMBL" id="CUP62170.1"/>
    </source>
</evidence>
<proteinExistence type="predicted"/>
<accession>A0A174PTV5</accession>
<gene>
    <name evidence="1" type="ORF">ERS852520_01791</name>
</gene>
<dbReference type="AlphaFoldDB" id="A0A174PTV5"/>
<name>A0A174PTV5_ANAHA</name>
<protein>
    <submittedName>
        <fullName evidence="1">Uncharacterized protein</fullName>
    </submittedName>
</protein>
<evidence type="ECO:0000313" key="2">
    <source>
        <dbReference type="Proteomes" id="UP000095564"/>
    </source>
</evidence>
<dbReference type="Proteomes" id="UP000095564">
    <property type="component" value="Unassembled WGS sequence"/>
</dbReference>